<dbReference type="STRING" id="159449.B4N89_05300"/>
<dbReference type="InterPro" id="IPR019587">
    <property type="entry name" value="Polyketide_cyclase/dehydratase"/>
</dbReference>
<sequence>MSESSVTTPLFEVDFETRVGKSPAAVYAVLSDLPRCREWSEECTGGEWVEGAPGAVGSVFRGENFRRTDVVSWAPVVRGVWHTHAEVVAAEPGRRFRWAMRTNDGRAQDSVWGFDIAPAPGGSTLVHTFRMGTATEGIRGITAEMTEDEKKRFFAEWGAKLEKDMAATVARLKKVIEAD</sequence>
<dbReference type="Gene3D" id="3.30.530.20">
    <property type="match status" value="1"/>
</dbReference>
<keyword evidence="2" id="KW-1185">Reference proteome</keyword>
<comment type="caution">
    <text evidence="1">The sequence shown here is derived from an EMBL/GenBank/DDBJ whole genome shotgun (WGS) entry which is preliminary data.</text>
</comment>
<accession>A0A1T3NUT7</accession>
<dbReference type="CDD" id="cd07812">
    <property type="entry name" value="SRPBCC"/>
    <property type="match status" value="1"/>
</dbReference>
<dbReference type="InterPro" id="IPR023393">
    <property type="entry name" value="START-like_dom_sf"/>
</dbReference>
<name>A0A1T3NUT7_9ACTN</name>
<protein>
    <submittedName>
        <fullName evidence="1">Polyketide cyclase</fullName>
    </submittedName>
</protein>
<dbReference type="RefSeq" id="WP_078974699.1">
    <property type="nucleotide sequence ID" value="NZ_MWQN01000001.1"/>
</dbReference>
<dbReference type="Proteomes" id="UP000190037">
    <property type="component" value="Unassembled WGS sequence"/>
</dbReference>
<dbReference type="EMBL" id="MWQN01000001">
    <property type="protein sequence ID" value="OPC80440.1"/>
    <property type="molecule type" value="Genomic_DNA"/>
</dbReference>
<evidence type="ECO:0000313" key="2">
    <source>
        <dbReference type="Proteomes" id="UP000190037"/>
    </source>
</evidence>
<proteinExistence type="predicted"/>
<dbReference type="AlphaFoldDB" id="A0A1T3NUT7"/>
<reference evidence="1 2" key="1">
    <citation type="submission" date="2017-03" db="EMBL/GenBank/DDBJ databases">
        <title>Draft genome sequence of Streptomyces scabrisporus NF3, endophyte isolated from Amphipterygium adstringens.</title>
        <authorList>
            <person name="Vazquez M."/>
            <person name="Ceapa C.D."/>
            <person name="Rodriguez Luna D."/>
            <person name="Sanchez Esquivel S."/>
        </authorList>
    </citation>
    <scope>NUCLEOTIDE SEQUENCE [LARGE SCALE GENOMIC DNA]</scope>
    <source>
        <strain evidence="1 2">NF3</strain>
    </source>
</reference>
<organism evidence="1 2">
    <name type="scientific">Embleya scabrispora</name>
    <dbReference type="NCBI Taxonomy" id="159449"/>
    <lineage>
        <taxon>Bacteria</taxon>
        <taxon>Bacillati</taxon>
        <taxon>Actinomycetota</taxon>
        <taxon>Actinomycetes</taxon>
        <taxon>Kitasatosporales</taxon>
        <taxon>Streptomycetaceae</taxon>
        <taxon>Embleya</taxon>
    </lineage>
</organism>
<dbReference type="Pfam" id="PF10604">
    <property type="entry name" value="Polyketide_cyc2"/>
    <property type="match status" value="1"/>
</dbReference>
<dbReference type="OrthoDB" id="4618973at2"/>
<dbReference type="SUPFAM" id="SSF55961">
    <property type="entry name" value="Bet v1-like"/>
    <property type="match status" value="1"/>
</dbReference>
<gene>
    <name evidence="1" type="ORF">B4N89_05300</name>
</gene>
<evidence type="ECO:0000313" key="1">
    <source>
        <dbReference type="EMBL" id="OPC80440.1"/>
    </source>
</evidence>